<organism evidence="2 3">
    <name type="scientific">Cymbomonas tetramitiformis</name>
    <dbReference type="NCBI Taxonomy" id="36881"/>
    <lineage>
        <taxon>Eukaryota</taxon>
        <taxon>Viridiplantae</taxon>
        <taxon>Chlorophyta</taxon>
        <taxon>Pyramimonadophyceae</taxon>
        <taxon>Pyramimonadales</taxon>
        <taxon>Pyramimonadaceae</taxon>
        <taxon>Cymbomonas</taxon>
    </lineage>
</organism>
<name>A0AAE0H382_9CHLO</name>
<evidence type="ECO:0000313" key="3">
    <source>
        <dbReference type="Proteomes" id="UP001190700"/>
    </source>
</evidence>
<reference evidence="2 3" key="1">
    <citation type="journal article" date="2015" name="Genome Biol. Evol.">
        <title>Comparative Genomics of a Bacterivorous Green Alga Reveals Evolutionary Causalities and Consequences of Phago-Mixotrophic Mode of Nutrition.</title>
        <authorList>
            <person name="Burns J.A."/>
            <person name="Paasch A."/>
            <person name="Narechania A."/>
            <person name="Kim E."/>
        </authorList>
    </citation>
    <scope>NUCLEOTIDE SEQUENCE [LARGE SCALE GENOMIC DNA]</scope>
    <source>
        <strain evidence="2 3">PLY_AMNH</strain>
    </source>
</reference>
<protein>
    <submittedName>
        <fullName evidence="2">Uncharacterized protein</fullName>
    </submittedName>
</protein>
<gene>
    <name evidence="2" type="ORF">CYMTET_3458</name>
</gene>
<keyword evidence="3" id="KW-1185">Reference proteome</keyword>
<dbReference type="AlphaFoldDB" id="A0AAE0H382"/>
<dbReference type="Proteomes" id="UP001190700">
    <property type="component" value="Unassembled WGS sequence"/>
</dbReference>
<dbReference type="EMBL" id="LGRX02000235">
    <property type="protein sequence ID" value="KAK3289102.1"/>
    <property type="molecule type" value="Genomic_DNA"/>
</dbReference>
<proteinExistence type="predicted"/>
<sequence length="187" mass="20419">MRPLTISPHELRDNGLACGTRCAYAACCPSAAYYALRNQVDVYVTRDTPAAEMHETRRVLALMGAALSMCNPIASHWLHVHERQRVRSAVEATGPTVQDDPRACADHTAVCACYPCAYEQESRLILDISSPIVTNEDYPVNVTSPPTPEPAPIHDAKDTVADAPKPNPNPPVNGFLDLFNGAQQKRK</sequence>
<feature type="region of interest" description="Disordered" evidence="1">
    <location>
        <begin position="143"/>
        <end position="187"/>
    </location>
</feature>
<comment type="caution">
    <text evidence="2">The sequence shown here is derived from an EMBL/GenBank/DDBJ whole genome shotgun (WGS) entry which is preliminary data.</text>
</comment>
<evidence type="ECO:0000256" key="1">
    <source>
        <dbReference type="SAM" id="MobiDB-lite"/>
    </source>
</evidence>
<evidence type="ECO:0000313" key="2">
    <source>
        <dbReference type="EMBL" id="KAK3289102.1"/>
    </source>
</evidence>
<accession>A0AAE0H382</accession>